<dbReference type="Proteomes" id="UP000198398">
    <property type="component" value="Chromosome"/>
</dbReference>
<proteinExistence type="predicted"/>
<evidence type="ECO:0000313" key="4">
    <source>
        <dbReference type="Proteomes" id="UP000198398"/>
    </source>
</evidence>
<dbReference type="EMBL" id="CP022316">
    <property type="protein sequence ID" value="ASK67131.1"/>
    <property type="molecule type" value="Genomic_DNA"/>
</dbReference>
<evidence type="ECO:0000256" key="1">
    <source>
        <dbReference type="ARBA" id="ARBA00022857"/>
    </source>
</evidence>
<dbReference type="Gene3D" id="3.90.180.10">
    <property type="entry name" value="Medium-chain alcohol dehydrogenases, catalytic domain"/>
    <property type="match status" value="1"/>
</dbReference>
<dbReference type="PANTHER" id="PTHR44154">
    <property type="entry name" value="QUINONE OXIDOREDUCTASE"/>
    <property type="match status" value="1"/>
</dbReference>
<evidence type="ECO:0000259" key="2">
    <source>
        <dbReference type="SMART" id="SM00829"/>
    </source>
</evidence>
<dbReference type="AlphaFoldDB" id="A0A220UGQ7"/>
<organism evidence="3 4">
    <name type="scientific">Brachybacterium avium</name>
    <dbReference type="NCBI Taxonomy" id="2017485"/>
    <lineage>
        <taxon>Bacteria</taxon>
        <taxon>Bacillati</taxon>
        <taxon>Actinomycetota</taxon>
        <taxon>Actinomycetes</taxon>
        <taxon>Micrococcales</taxon>
        <taxon>Dermabacteraceae</taxon>
        <taxon>Brachybacterium</taxon>
    </lineage>
</organism>
<dbReference type="InterPro" id="IPR051603">
    <property type="entry name" value="Zinc-ADH_QOR/CCCR"/>
</dbReference>
<feature type="domain" description="Enoyl reductase (ER)" evidence="2">
    <location>
        <begin position="10"/>
        <end position="323"/>
    </location>
</feature>
<keyword evidence="4" id="KW-1185">Reference proteome</keyword>
<dbReference type="GO" id="GO:0016491">
    <property type="term" value="F:oxidoreductase activity"/>
    <property type="evidence" value="ECO:0007669"/>
    <property type="project" value="InterPro"/>
</dbReference>
<dbReference type="SMART" id="SM00829">
    <property type="entry name" value="PKS_ER"/>
    <property type="match status" value="1"/>
</dbReference>
<dbReference type="InterPro" id="IPR011032">
    <property type="entry name" value="GroES-like_sf"/>
</dbReference>
<protein>
    <submittedName>
        <fullName evidence="3">Oxidoreductase</fullName>
    </submittedName>
</protein>
<dbReference type="InterPro" id="IPR036291">
    <property type="entry name" value="NAD(P)-bd_dom_sf"/>
</dbReference>
<name>A0A220UGQ7_9MICO</name>
<dbReference type="Pfam" id="PF00107">
    <property type="entry name" value="ADH_zinc_N"/>
    <property type="match status" value="1"/>
</dbReference>
<dbReference type="InterPro" id="IPR013149">
    <property type="entry name" value="ADH-like_C"/>
</dbReference>
<reference evidence="4" key="1">
    <citation type="submission" date="2017-07" db="EMBL/GenBank/DDBJ databases">
        <title>Brachybacterium sp. VR2415.</title>
        <authorList>
            <person name="Tak E.J."/>
            <person name="Bae J.-W."/>
        </authorList>
    </citation>
    <scope>NUCLEOTIDE SEQUENCE [LARGE SCALE GENOMIC DNA]</scope>
    <source>
        <strain evidence="4">VR2415</strain>
    </source>
</reference>
<dbReference type="OrthoDB" id="9790818at2"/>
<dbReference type="Gene3D" id="3.40.50.720">
    <property type="entry name" value="NAD(P)-binding Rossmann-like Domain"/>
    <property type="match status" value="1"/>
</dbReference>
<sequence>MRAAFLRALGGPEQIEVSELPVPRPRPGQVLLAVRASSLDPVDALVRSGAFPTQTPFPFVLGRDAVGTVIDAGAGAEDLLGRRMATSSLGHDGRQGAWAPAAVVPRERLYPVPAEVEDAVLAAALHPASTAHLALHRHGHLVAGETVLVGGGAGNVGSALVAEAARCGARVVATARRRDAARVRALGAAGTVTTVDHTDPGAADQLRELLGGRADLVVDTSGRLDPELLADLMAVRGRIVVIAAPPNPPRIPLARLYTRDVSLHGFVISRATVEELADAARGTVRLLQETPWRPRITDTVGLDAARSLHERLDAGGIEGRVVMRIRA</sequence>
<dbReference type="InterPro" id="IPR020843">
    <property type="entry name" value="ER"/>
</dbReference>
<dbReference type="KEGG" id="brv:CFK39_09190"/>
<dbReference type="InterPro" id="IPR013154">
    <property type="entry name" value="ADH-like_N"/>
</dbReference>
<dbReference type="CDD" id="cd08253">
    <property type="entry name" value="zeta_crystallin"/>
    <property type="match status" value="1"/>
</dbReference>
<dbReference type="PANTHER" id="PTHR44154:SF1">
    <property type="entry name" value="QUINONE OXIDOREDUCTASE"/>
    <property type="match status" value="1"/>
</dbReference>
<accession>A0A220UGQ7</accession>
<keyword evidence="1" id="KW-0521">NADP</keyword>
<gene>
    <name evidence="3" type="ORF">CFK39_09190</name>
</gene>
<evidence type="ECO:0000313" key="3">
    <source>
        <dbReference type="EMBL" id="ASK67131.1"/>
    </source>
</evidence>
<dbReference type="SUPFAM" id="SSF50129">
    <property type="entry name" value="GroES-like"/>
    <property type="match status" value="1"/>
</dbReference>
<dbReference type="SUPFAM" id="SSF51735">
    <property type="entry name" value="NAD(P)-binding Rossmann-fold domains"/>
    <property type="match status" value="1"/>
</dbReference>
<dbReference type="Pfam" id="PF08240">
    <property type="entry name" value="ADH_N"/>
    <property type="match status" value="1"/>
</dbReference>